<dbReference type="Pfam" id="PF00151">
    <property type="entry name" value="Lipase"/>
    <property type="match status" value="2"/>
</dbReference>
<dbReference type="OrthoDB" id="199913at2759"/>
<dbReference type="GO" id="GO:0008970">
    <property type="term" value="F:phospholipase A1 activity"/>
    <property type="evidence" value="ECO:0007669"/>
    <property type="project" value="UniProtKB-EC"/>
</dbReference>
<keyword evidence="11" id="KW-1185">Reference proteome</keyword>
<feature type="non-terminal residue" evidence="10">
    <location>
        <position position="1"/>
    </location>
</feature>
<evidence type="ECO:0000313" key="10">
    <source>
        <dbReference type="EMBL" id="OAD62834.1"/>
    </source>
</evidence>
<evidence type="ECO:0000256" key="2">
    <source>
        <dbReference type="ARBA" id="ARBA00004613"/>
    </source>
</evidence>
<dbReference type="InterPro" id="IPR013818">
    <property type="entry name" value="Lipase"/>
</dbReference>
<dbReference type="Gene3D" id="3.40.50.1820">
    <property type="entry name" value="alpha/beta hydrolase"/>
    <property type="match status" value="2"/>
</dbReference>
<dbReference type="Proteomes" id="UP000250275">
    <property type="component" value="Unassembled WGS sequence"/>
</dbReference>
<dbReference type="InterPro" id="IPR000734">
    <property type="entry name" value="TAG_lipase"/>
</dbReference>
<dbReference type="EC" id="3.1.1.32" evidence="4"/>
<dbReference type="SUPFAM" id="SSF53474">
    <property type="entry name" value="alpha/beta-Hydrolases"/>
    <property type="match status" value="2"/>
</dbReference>
<evidence type="ECO:0000256" key="3">
    <source>
        <dbReference type="ARBA" id="ARBA00010701"/>
    </source>
</evidence>
<name>A0A310SYL3_9HYME</name>
<reference evidence="10 11" key="1">
    <citation type="submission" date="2015-07" db="EMBL/GenBank/DDBJ databases">
        <title>The genome of Eufriesea mexicana.</title>
        <authorList>
            <person name="Pan H."/>
            <person name="Kapheim K."/>
        </authorList>
    </citation>
    <scope>NUCLEOTIDE SEQUENCE [LARGE SCALE GENOMIC DNA]</scope>
    <source>
        <strain evidence="10">0111107269</strain>
        <tissue evidence="10">Whole body</tissue>
    </source>
</reference>
<keyword evidence="5" id="KW-0964">Secreted</keyword>
<dbReference type="GO" id="GO:0016042">
    <property type="term" value="P:lipid catabolic process"/>
    <property type="evidence" value="ECO:0007669"/>
    <property type="project" value="TreeGrafter"/>
</dbReference>
<sequence>YMIDDHGNQVPLDINELLPETLWQTERKLPDRMHFYLYTKENPTDGQQLYIDDVKTLNNSNFDPQKETKIITHGWMNNYLSDSCVTIRDAFLQNSDCNVIVIDWGKIAKKEYYWASNRVLMVGKFAAKMISFLESQGMDENKLTIVGHSLGAHVAGLASNYAARKANYVVARNTFNPLIKGIEKDLEAVDALQEWNNGPDDGNIVKRDLLTIFETLQQTEEDLPNRVFFYLYTRNNKDNPQQLHIDDVETLNNSYFDAQKPTKFVTHGWRSSSDAPACQLILKAFLENSDCNVILIDWSKIADNEYIWTSDRVQIVGQYAAKMVSFLESQGLDANNLTIVGHSLGAHVAGMTSNYATEKANYIVDEQGCGMTMNIPETLTRSETLSCYGMSQTGMHLMLFQKNSGSDNKVLCGSVHPAKRGLPELPPR</sequence>
<gene>
    <name evidence="10" type="ORF">WN48_07084</name>
</gene>
<protein>
    <recommendedName>
        <fullName evidence="4">phospholipase A1</fullName>
        <ecNumber evidence="4">3.1.1.32</ecNumber>
    </recommendedName>
</protein>
<proteinExistence type="inferred from homology"/>
<dbReference type="PRINTS" id="PR00821">
    <property type="entry name" value="TAGLIPASE"/>
</dbReference>
<evidence type="ECO:0000256" key="1">
    <source>
        <dbReference type="ARBA" id="ARBA00000111"/>
    </source>
</evidence>
<comment type="similarity">
    <text evidence="3 8">Belongs to the AB hydrolase superfamily. Lipase family.</text>
</comment>
<evidence type="ECO:0000259" key="9">
    <source>
        <dbReference type="Pfam" id="PF00151"/>
    </source>
</evidence>
<feature type="domain" description="Lipase" evidence="9">
    <location>
        <begin position="31"/>
        <end position="178"/>
    </location>
</feature>
<dbReference type="GO" id="GO:0005615">
    <property type="term" value="C:extracellular space"/>
    <property type="evidence" value="ECO:0007669"/>
    <property type="project" value="TreeGrafter"/>
</dbReference>
<dbReference type="EMBL" id="KQ759796">
    <property type="protein sequence ID" value="OAD62834.1"/>
    <property type="molecule type" value="Genomic_DNA"/>
</dbReference>
<organism evidence="10 11">
    <name type="scientific">Eufriesea mexicana</name>
    <dbReference type="NCBI Taxonomy" id="516756"/>
    <lineage>
        <taxon>Eukaryota</taxon>
        <taxon>Metazoa</taxon>
        <taxon>Ecdysozoa</taxon>
        <taxon>Arthropoda</taxon>
        <taxon>Hexapoda</taxon>
        <taxon>Insecta</taxon>
        <taxon>Pterygota</taxon>
        <taxon>Neoptera</taxon>
        <taxon>Endopterygota</taxon>
        <taxon>Hymenoptera</taxon>
        <taxon>Apocrita</taxon>
        <taxon>Aculeata</taxon>
        <taxon>Apoidea</taxon>
        <taxon>Anthophila</taxon>
        <taxon>Apidae</taxon>
        <taxon>Eufriesea</taxon>
    </lineage>
</organism>
<evidence type="ECO:0000256" key="7">
    <source>
        <dbReference type="ARBA" id="ARBA00023157"/>
    </source>
</evidence>
<evidence type="ECO:0000256" key="8">
    <source>
        <dbReference type="RuleBase" id="RU004262"/>
    </source>
</evidence>
<keyword evidence="6" id="KW-0378">Hydrolase</keyword>
<evidence type="ECO:0000256" key="6">
    <source>
        <dbReference type="ARBA" id="ARBA00022801"/>
    </source>
</evidence>
<evidence type="ECO:0000256" key="5">
    <source>
        <dbReference type="ARBA" id="ARBA00022525"/>
    </source>
</evidence>
<feature type="domain" description="Lipase" evidence="9">
    <location>
        <begin position="217"/>
        <end position="361"/>
    </location>
</feature>
<dbReference type="PANTHER" id="PTHR11610">
    <property type="entry name" value="LIPASE"/>
    <property type="match status" value="1"/>
</dbReference>
<dbReference type="AlphaFoldDB" id="A0A310SYL3"/>
<comment type="subcellular location">
    <subcellularLocation>
        <location evidence="2">Secreted</location>
    </subcellularLocation>
</comment>
<evidence type="ECO:0000313" key="11">
    <source>
        <dbReference type="Proteomes" id="UP000250275"/>
    </source>
</evidence>
<dbReference type="PANTHER" id="PTHR11610:SF173">
    <property type="entry name" value="LIPASE DOMAIN-CONTAINING PROTEIN-RELATED"/>
    <property type="match status" value="1"/>
</dbReference>
<comment type="catalytic activity">
    <reaction evidence="1">
        <text>a 1,2-diacyl-sn-glycero-3-phosphocholine + H2O = a 2-acyl-sn-glycero-3-phosphocholine + a fatty acid + H(+)</text>
        <dbReference type="Rhea" id="RHEA:18689"/>
        <dbReference type="ChEBI" id="CHEBI:15377"/>
        <dbReference type="ChEBI" id="CHEBI:15378"/>
        <dbReference type="ChEBI" id="CHEBI:28868"/>
        <dbReference type="ChEBI" id="CHEBI:57643"/>
        <dbReference type="ChEBI" id="CHEBI:57875"/>
        <dbReference type="EC" id="3.1.1.32"/>
    </reaction>
</comment>
<keyword evidence="7" id="KW-1015">Disulfide bond</keyword>
<dbReference type="InterPro" id="IPR029058">
    <property type="entry name" value="AB_hydrolase_fold"/>
</dbReference>
<accession>A0A310SYL3</accession>
<evidence type="ECO:0000256" key="4">
    <source>
        <dbReference type="ARBA" id="ARBA00013179"/>
    </source>
</evidence>